<comment type="caution">
    <text evidence="7">The sequence shown here is derived from an EMBL/GenBank/DDBJ whole genome shotgun (WGS) entry which is preliminary data.</text>
</comment>
<evidence type="ECO:0000256" key="1">
    <source>
        <dbReference type="ARBA" id="ARBA00004141"/>
    </source>
</evidence>
<protein>
    <submittedName>
        <fullName evidence="7">AI-2E family transporter</fullName>
    </submittedName>
</protein>
<feature type="transmembrane region" description="Helical" evidence="6">
    <location>
        <begin position="65"/>
        <end position="83"/>
    </location>
</feature>
<dbReference type="Proteomes" id="UP000319375">
    <property type="component" value="Unassembled WGS sequence"/>
</dbReference>
<evidence type="ECO:0000256" key="2">
    <source>
        <dbReference type="ARBA" id="ARBA00009773"/>
    </source>
</evidence>
<sequence length="254" mass="27537">MTPRMPARGRGRFGELFDRLSAQRGEEHDDFQAEEAVRFLDQNPMRAQAKAASVVSWPLRVASAWSWRFLVVLAATAAAAWIAMKLSVVVLPVAIALLLTVLLEPLVALLVRRGHLSRTAAAAAGLLLALVAVIALVSQAAAQLFVQFPDLLTKAADGLEKALDWLKTGPLALDTSVIDKALTSMQEEITKFLQSNSSVLASGALSVTSSLISIVTGSLITLFCLFFFLKEGRRIWLWVIRLLPAPARAPMHES</sequence>
<feature type="transmembrane region" description="Helical" evidence="6">
    <location>
        <begin position="204"/>
        <end position="229"/>
    </location>
</feature>
<evidence type="ECO:0000313" key="7">
    <source>
        <dbReference type="EMBL" id="TWS23861.1"/>
    </source>
</evidence>
<proteinExistence type="inferred from homology"/>
<evidence type="ECO:0000256" key="4">
    <source>
        <dbReference type="ARBA" id="ARBA00022989"/>
    </source>
</evidence>
<gene>
    <name evidence="7" type="ORF">FK530_24280</name>
</gene>
<keyword evidence="8" id="KW-1185">Reference proteome</keyword>
<organism evidence="7 8">
    <name type="scientific">Tsukamurella conjunctivitidis</name>
    <dbReference type="NCBI Taxonomy" id="2592068"/>
    <lineage>
        <taxon>Bacteria</taxon>
        <taxon>Bacillati</taxon>
        <taxon>Actinomycetota</taxon>
        <taxon>Actinomycetes</taxon>
        <taxon>Mycobacteriales</taxon>
        <taxon>Tsukamurellaceae</taxon>
        <taxon>Tsukamurella</taxon>
    </lineage>
</organism>
<evidence type="ECO:0000256" key="3">
    <source>
        <dbReference type="ARBA" id="ARBA00022692"/>
    </source>
</evidence>
<dbReference type="Pfam" id="PF01594">
    <property type="entry name" value="AI-2E_transport"/>
    <property type="match status" value="1"/>
</dbReference>
<comment type="similarity">
    <text evidence="2">Belongs to the autoinducer-2 exporter (AI-2E) (TC 2.A.86) family.</text>
</comment>
<keyword evidence="3 6" id="KW-0812">Transmembrane</keyword>
<feature type="non-terminal residue" evidence="7">
    <location>
        <position position="254"/>
    </location>
</feature>
<accession>A0A5C5RNS5</accession>
<keyword evidence="4 6" id="KW-1133">Transmembrane helix</keyword>
<dbReference type="EMBL" id="VIGX01000051">
    <property type="protein sequence ID" value="TWS23861.1"/>
    <property type="molecule type" value="Genomic_DNA"/>
</dbReference>
<evidence type="ECO:0000256" key="5">
    <source>
        <dbReference type="ARBA" id="ARBA00023136"/>
    </source>
</evidence>
<feature type="transmembrane region" description="Helical" evidence="6">
    <location>
        <begin position="123"/>
        <end position="146"/>
    </location>
</feature>
<evidence type="ECO:0000313" key="8">
    <source>
        <dbReference type="Proteomes" id="UP000319375"/>
    </source>
</evidence>
<dbReference type="GO" id="GO:0016020">
    <property type="term" value="C:membrane"/>
    <property type="evidence" value="ECO:0007669"/>
    <property type="project" value="UniProtKB-SubCell"/>
</dbReference>
<comment type="subcellular location">
    <subcellularLocation>
        <location evidence="1">Membrane</location>
        <topology evidence="1">Multi-pass membrane protein</topology>
    </subcellularLocation>
</comment>
<dbReference type="AlphaFoldDB" id="A0A5C5RNS5"/>
<reference evidence="7 8" key="1">
    <citation type="submission" date="2019-06" db="EMBL/GenBank/DDBJ databases">
        <title>Tsukamurella conjunctivitidis sp. nov., Tsukamurella assacharolytica sp. nov. and Tsukamurella sputae sp. nov. isolated from patients with conjunctivitis, bacteraemia (lymphoma) and respiratory infection (sputum) in Hong Kong.</title>
        <authorList>
            <person name="Teng J.L.L."/>
            <person name="Lee H.H."/>
            <person name="Fong J.Y.H."/>
            <person name="Fok K.M.N."/>
            <person name="Lau S.K.P."/>
            <person name="Woo P.C.Y."/>
        </authorList>
    </citation>
    <scope>NUCLEOTIDE SEQUENCE [LARGE SCALE GENOMIC DNA]</scope>
    <source>
        <strain evidence="7 8">HKU72</strain>
    </source>
</reference>
<dbReference type="InterPro" id="IPR002549">
    <property type="entry name" value="AI-2E-like"/>
</dbReference>
<keyword evidence="5 6" id="KW-0472">Membrane</keyword>
<feature type="transmembrane region" description="Helical" evidence="6">
    <location>
        <begin position="89"/>
        <end position="111"/>
    </location>
</feature>
<dbReference type="OrthoDB" id="9784366at2"/>
<name>A0A5C5RNS5_9ACTN</name>
<evidence type="ECO:0000256" key="6">
    <source>
        <dbReference type="SAM" id="Phobius"/>
    </source>
</evidence>
<dbReference type="RefSeq" id="WP_146489413.1">
    <property type="nucleotide sequence ID" value="NZ_VIGX01000051.1"/>
</dbReference>